<gene>
    <name evidence="2" type="ORF">P280DRAFT_130192</name>
</gene>
<sequence>MAAIPLLCTICPRKPKFSDVSHLLTHIGSKGHLSHYFKEKVRSSSEEASRRLIDAYDRWYTEWNVEELMSDRMTQKDKRRARARPAVARATPAHRIEAPVPRHARPRAGTLLDPRLAEQQMIKVEQGDTPTSTPQPGPVLRNRSFASRMQYWPTESRASSRTGSYTNPDYDTSSEYSEPSERRRYHYPTDNSCAIEDDPVDVAMADPMAVSESTKLKGVYWPGMDIFDSATPEMRRKRNQKKDSSVVQQLELNSQEVEALELIFTPQGSLKRQRRISSSVYDDEEEDNLVKLESPREMSRPVLADLDANAFSRPRQLSRPHFPYLSRNSYEEDHKGFDFGYGHSHGDRAPKRKRAFDVFQDDEVSFGQPAGFNYLTAGLHQHASPTPAPTLPSYKTFGSPLEFENKENILPALHQPNYDHRHPVQPVGYHYHAYAYGLGQDQNAFSYNNALYSQSAYQQQSAEEDDQRTITAPPSPLTS</sequence>
<evidence type="ECO:0000256" key="1">
    <source>
        <dbReference type="SAM" id="MobiDB-lite"/>
    </source>
</evidence>
<feature type="region of interest" description="Disordered" evidence="1">
    <location>
        <begin position="124"/>
        <end position="192"/>
    </location>
</feature>
<name>A0A6A6SDH2_9PLEO</name>
<organism evidence="2 3">
    <name type="scientific">Massarina eburnea CBS 473.64</name>
    <dbReference type="NCBI Taxonomy" id="1395130"/>
    <lineage>
        <taxon>Eukaryota</taxon>
        <taxon>Fungi</taxon>
        <taxon>Dikarya</taxon>
        <taxon>Ascomycota</taxon>
        <taxon>Pezizomycotina</taxon>
        <taxon>Dothideomycetes</taxon>
        <taxon>Pleosporomycetidae</taxon>
        <taxon>Pleosporales</taxon>
        <taxon>Massarineae</taxon>
        <taxon>Massarinaceae</taxon>
        <taxon>Massarina</taxon>
    </lineage>
</organism>
<dbReference type="Proteomes" id="UP000799753">
    <property type="component" value="Unassembled WGS sequence"/>
</dbReference>
<protein>
    <submittedName>
        <fullName evidence="2">Uncharacterized protein</fullName>
    </submittedName>
</protein>
<dbReference type="AlphaFoldDB" id="A0A6A6SDH2"/>
<reference evidence="2" key="1">
    <citation type="journal article" date="2020" name="Stud. Mycol.">
        <title>101 Dothideomycetes genomes: a test case for predicting lifestyles and emergence of pathogens.</title>
        <authorList>
            <person name="Haridas S."/>
            <person name="Albert R."/>
            <person name="Binder M."/>
            <person name="Bloem J."/>
            <person name="Labutti K."/>
            <person name="Salamov A."/>
            <person name="Andreopoulos B."/>
            <person name="Baker S."/>
            <person name="Barry K."/>
            <person name="Bills G."/>
            <person name="Bluhm B."/>
            <person name="Cannon C."/>
            <person name="Castanera R."/>
            <person name="Culley D."/>
            <person name="Daum C."/>
            <person name="Ezra D."/>
            <person name="Gonzalez J."/>
            <person name="Henrissat B."/>
            <person name="Kuo A."/>
            <person name="Liang C."/>
            <person name="Lipzen A."/>
            <person name="Lutzoni F."/>
            <person name="Magnuson J."/>
            <person name="Mondo S."/>
            <person name="Nolan M."/>
            <person name="Ohm R."/>
            <person name="Pangilinan J."/>
            <person name="Park H.-J."/>
            <person name="Ramirez L."/>
            <person name="Alfaro M."/>
            <person name="Sun H."/>
            <person name="Tritt A."/>
            <person name="Yoshinaga Y."/>
            <person name="Zwiers L.-H."/>
            <person name="Turgeon B."/>
            <person name="Goodwin S."/>
            <person name="Spatafora J."/>
            <person name="Crous P."/>
            <person name="Grigoriev I."/>
        </authorList>
    </citation>
    <scope>NUCLEOTIDE SEQUENCE</scope>
    <source>
        <strain evidence="2">CBS 473.64</strain>
    </source>
</reference>
<dbReference type="OrthoDB" id="5428259at2759"/>
<dbReference type="EMBL" id="MU006777">
    <property type="protein sequence ID" value="KAF2645819.1"/>
    <property type="molecule type" value="Genomic_DNA"/>
</dbReference>
<evidence type="ECO:0000313" key="3">
    <source>
        <dbReference type="Proteomes" id="UP000799753"/>
    </source>
</evidence>
<evidence type="ECO:0000313" key="2">
    <source>
        <dbReference type="EMBL" id="KAF2645819.1"/>
    </source>
</evidence>
<proteinExistence type="predicted"/>
<accession>A0A6A6SDH2</accession>
<keyword evidence="3" id="KW-1185">Reference proteome</keyword>
<feature type="compositionally biased region" description="Polar residues" evidence="1">
    <location>
        <begin position="156"/>
        <end position="171"/>
    </location>
</feature>
<feature type="region of interest" description="Disordered" evidence="1">
    <location>
        <begin position="454"/>
        <end position="479"/>
    </location>
</feature>